<protein>
    <submittedName>
        <fullName evidence="2">Uncharacterized protein</fullName>
    </submittedName>
</protein>
<evidence type="ECO:0000313" key="2">
    <source>
        <dbReference type="EMBL" id="RAL25247.1"/>
    </source>
</evidence>
<organism evidence="2 3">
    <name type="scientific">Lujinxingia litoralis</name>
    <dbReference type="NCBI Taxonomy" id="2211119"/>
    <lineage>
        <taxon>Bacteria</taxon>
        <taxon>Deltaproteobacteria</taxon>
        <taxon>Bradymonadales</taxon>
        <taxon>Lujinxingiaceae</taxon>
        <taxon>Lujinxingia</taxon>
    </lineage>
</organism>
<comment type="caution">
    <text evidence="2">The sequence shown here is derived from an EMBL/GenBank/DDBJ whole genome shotgun (WGS) entry which is preliminary data.</text>
</comment>
<dbReference type="EMBL" id="QHKO01000001">
    <property type="protein sequence ID" value="RAL25247.1"/>
    <property type="molecule type" value="Genomic_DNA"/>
</dbReference>
<feature type="region of interest" description="Disordered" evidence="1">
    <location>
        <begin position="242"/>
        <end position="267"/>
    </location>
</feature>
<dbReference type="Proteomes" id="UP000249169">
    <property type="component" value="Unassembled WGS sequence"/>
</dbReference>
<feature type="compositionally biased region" description="Acidic residues" evidence="1">
    <location>
        <begin position="243"/>
        <end position="257"/>
    </location>
</feature>
<name>A0A328C9E2_9DELT</name>
<proteinExistence type="predicted"/>
<dbReference type="AlphaFoldDB" id="A0A328C9E2"/>
<reference evidence="2 3" key="1">
    <citation type="submission" date="2018-05" db="EMBL/GenBank/DDBJ databases">
        <title>Lujinxingia marina gen. nov. sp. nov., a new facultative anaerobic member of the class Deltaproteobacteria, and proposal of Lujinxingaceae fam. nov.</title>
        <authorList>
            <person name="Li C.-M."/>
        </authorList>
    </citation>
    <scope>NUCLEOTIDE SEQUENCE [LARGE SCALE GENOMIC DNA]</scope>
    <source>
        <strain evidence="2 3">B210</strain>
    </source>
</reference>
<evidence type="ECO:0000256" key="1">
    <source>
        <dbReference type="SAM" id="MobiDB-lite"/>
    </source>
</evidence>
<accession>A0A328C9E2</accession>
<gene>
    <name evidence="2" type="ORF">DL240_03280</name>
</gene>
<evidence type="ECO:0000313" key="3">
    <source>
        <dbReference type="Proteomes" id="UP000249169"/>
    </source>
</evidence>
<keyword evidence="3" id="KW-1185">Reference proteome</keyword>
<sequence>MFFSTHEAINLYQQGNGSMDFCLADIATKAERAGLGAVCAQVEQAQAACSRSQRLDEAWANTRHTGLPSRGAAAKTDVLIDRTVKQISDIAQTFASMHRDSPRKVAGQRLVDRVFPRGVFPITSQRFEEQRVTVDLILERLQGELADDIALLGLIELVEDLSAYNKTFGEQLSVHDDLLTFDRVADARLEAREAYAGVIVMILAGTLTNKELRAELLASVRDQQGRLAQHYRRRGKIAAVDRADEEVSNEPLGEGDDIVVSPGPATD</sequence>